<dbReference type="EMBL" id="RWGY01000029">
    <property type="protein sequence ID" value="TVU19295.1"/>
    <property type="molecule type" value="Genomic_DNA"/>
</dbReference>
<keyword evidence="3" id="KW-1185">Reference proteome</keyword>
<proteinExistence type="predicted"/>
<sequence>MPTGGGGARSMASGLLVLNLIMYVVVAIIAGWAVNYSIDESYNARKLTNRARSTVQYIADLPFACARAVKGASPPVRLFPIYFPMGNLATGFFVIFALLAGVVGVSTSLTGLRDVTEGYPASMMSAAASAIVTWTLTLLAMGLACKEISVSWRPPSLRTLEAFTIILTGTQLLCAVSLHAAAHAAILATPIGGRV</sequence>
<comment type="caution">
    <text evidence="2">The sequence shown here is derived from an EMBL/GenBank/DDBJ whole genome shotgun (WGS) entry which is preliminary data.</text>
</comment>
<feature type="transmembrane region" description="Helical" evidence="1">
    <location>
        <begin position="12"/>
        <end position="34"/>
    </location>
</feature>
<keyword evidence="1" id="KW-1133">Transmembrane helix</keyword>
<keyword evidence="1" id="KW-0812">Transmembrane</keyword>
<dbReference type="Pfam" id="PF05512">
    <property type="entry name" value="AWPM-19"/>
    <property type="match status" value="2"/>
</dbReference>
<dbReference type="PANTHER" id="PTHR33294:SF3">
    <property type="entry name" value="AWPM-19-LIKE FAMILY PROTEIN"/>
    <property type="match status" value="1"/>
</dbReference>
<accession>A0A5J9U6Q1</accession>
<organism evidence="2 3">
    <name type="scientific">Eragrostis curvula</name>
    <name type="common">weeping love grass</name>
    <dbReference type="NCBI Taxonomy" id="38414"/>
    <lineage>
        <taxon>Eukaryota</taxon>
        <taxon>Viridiplantae</taxon>
        <taxon>Streptophyta</taxon>
        <taxon>Embryophyta</taxon>
        <taxon>Tracheophyta</taxon>
        <taxon>Spermatophyta</taxon>
        <taxon>Magnoliopsida</taxon>
        <taxon>Liliopsida</taxon>
        <taxon>Poales</taxon>
        <taxon>Poaceae</taxon>
        <taxon>PACMAD clade</taxon>
        <taxon>Chloridoideae</taxon>
        <taxon>Eragrostideae</taxon>
        <taxon>Eragrostidinae</taxon>
        <taxon>Eragrostis</taxon>
    </lineage>
</organism>
<dbReference type="Proteomes" id="UP000324897">
    <property type="component" value="Chromosome 7"/>
</dbReference>
<dbReference type="InterPro" id="IPR008390">
    <property type="entry name" value="AWPM-19"/>
</dbReference>
<gene>
    <name evidence="2" type="ORF">EJB05_35436</name>
</gene>
<protein>
    <submittedName>
        <fullName evidence="2">Uncharacterized protein</fullName>
    </submittedName>
</protein>
<evidence type="ECO:0000256" key="1">
    <source>
        <dbReference type="SAM" id="Phobius"/>
    </source>
</evidence>
<name>A0A5J9U6Q1_9POAL</name>
<dbReference type="PANTHER" id="PTHR33294">
    <property type="entry name" value="AWPM-19-LIKE FAMILY PROTEIN"/>
    <property type="match status" value="1"/>
</dbReference>
<evidence type="ECO:0000313" key="2">
    <source>
        <dbReference type="EMBL" id="TVU19295.1"/>
    </source>
</evidence>
<dbReference type="OrthoDB" id="779714at2759"/>
<feature type="transmembrane region" description="Helical" evidence="1">
    <location>
        <begin position="163"/>
        <end position="188"/>
    </location>
</feature>
<dbReference type="Gramene" id="TVU19295">
    <property type="protein sequence ID" value="TVU19295"/>
    <property type="gene ID" value="EJB05_35436"/>
</dbReference>
<dbReference type="AlphaFoldDB" id="A0A5J9U6Q1"/>
<feature type="transmembrane region" description="Helical" evidence="1">
    <location>
        <begin position="124"/>
        <end position="143"/>
    </location>
</feature>
<evidence type="ECO:0000313" key="3">
    <source>
        <dbReference type="Proteomes" id="UP000324897"/>
    </source>
</evidence>
<feature type="transmembrane region" description="Helical" evidence="1">
    <location>
        <begin position="88"/>
        <end position="112"/>
    </location>
</feature>
<feature type="non-terminal residue" evidence="2">
    <location>
        <position position="1"/>
    </location>
</feature>
<keyword evidence="1" id="KW-0472">Membrane</keyword>
<reference evidence="2 3" key="1">
    <citation type="journal article" date="2019" name="Sci. Rep.">
        <title>A high-quality genome of Eragrostis curvula grass provides insights into Poaceae evolution and supports new strategies to enhance forage quality.</title>
        <authorList>
            <person name="Carballo J."/>
            <person name="Santos B.A.C.M."/>
            <person name="Zappacosta D."/>
            <person name="Garbus I."/>
            <person name="Selva J.P."/>
            <person name="Gallo C.A."/>
            <person name="Diaz A."/>
            <person name="Albertini E."/>
            <person name="Caccamo M."/>
            <person name="Echenique V."/>
        </authorList>
    </citation>
    <scope>NUCLEOTIDE SEQUENCE [LARGE SCALE GENOMIC DNA]</scope>
    <source>
        <strain evidence="3">cv. Victoria</strain>
        <tissue evidence="2">Leaf</tissue>
    </source>
</reference>